<reference evidence="2" key="1">
    <citation type="submission" date="2022-10" db="EMBL/GenBank/DDBJ databases">
        <title>The complete genomes of actinobacterial strains from the NBC collection.</title>
        <authorList>
            <person name="Joergensen T.S."/>
            <person name="Alvarez Arevalo M."/>
            <person name="Sterndorff E.B."/>
            <person name="Faurdal D."/>
            <person name="Vuksanovic O."/>
            <person name="Mourched A.-S."/>
            <person name="Charusanti P."/>
            <person name="Shaw S."/>
            <person name="Blin K."/>
            <person name="Weber T."/>
        </authorList>
    </citation>
    <scope>NUCLEOTIDE SEQUENCE</scope>
    <source>
        <strain evidence="2">NBC_00060</strain>
    </source>
</reference>
<evidence type="ECO:0000256" key="1">
    <source>
        <dbReference type="SAM" id="SignalP"/>
    </source>
</evidence>
<feature type="signal peptide" evidence="1">
    <location>
        <begin position="1"/>
        <end position="35"/>
    </location>
</feature>
<dbReference type="AlphaFoldDB" id="A0AAU2H852"/>
<proteinExistence type="predicted"/>
<evidence type="ECO:0000313" key="2">
    <source>
        <dbReference type="EMBL" id="WTU44318.1"/>
    </source>
</evidence>
<dbReference type="EMBL" id="CP108253">
    <property type="protein sequence ID" value="WTU44318.1"/>
    <property type="molecule type" value="Genomic_DNA"/>
</dbReference>
<protein>
    <submittedName>
        <fullName evidence="2">Uncharacterized protein</fullName>
    </submittedName>
</protein>
<name>A0AAU2H852_9ACTN</name>
<accession>A0AAU2H852</accession>
<organism evidence="2">
    <name type="scientific">Streptomyces sp. NBC_00060</name>
    <dbReference type="NCBI Taxonomy" id="2975636"/>
    <lineage>
        <taxon>Bacteria</taxon>
        <taxon>Bacillati</taxon>
        <taxon>Actinomycetota</taxon>
        <taxon>Actinomycetes</taxon>
        <taxon>Kitasatosporales</taxon>
        <taxon>Streptomycetaceae</taxon>
        <taxon>Streptomyces</taxon>
    </lineage>
</organism>
<dbReference type="InterPro" id="IPR006311">
    <property type="entry name" value="TAT_signal"/>
</dbReference>
<sequence length="154" mass="15767">MPSRTTSRRSLLATALAVPTAAVGVPLLTASPAAAATTGVQVVVDWTAIALAAGVSAGAGTPAEARVVSIAGTEFLQLRGVITCNFSADAQLGTLPATIRPPKTTRGVCPRNNHLGVNATRVEADTSGRVMVYGPQTTDPVTWIQLDSFSSVLR</sequence>
<feature type="chain" id="PRO_5043356498" evidence="1">
    <location>
        <begin position="36"/>
        <end position="154"/>
    </location>
</feature>
<keyword evidence="1" id="KW-0732">Signal</keyword>
<dbReference type="PROSITE" id="PS51318">
    <property type="entry name" value="TAT"/>
    <property type="match status" value="1"/>
</dbReference>
<gene>
    <name evidence="2" type="ORF">OHV25_34435</name>
</gene>